<dbReference type="RefSeq" id="WP_190152896.1">
    <property type="nucleotide sequence ID" value="NZ_BMTL01000033.1"/>
</dbReference>
<evidence type="ECO:0000313" key="1">
    <source>
        <dbReference type="EMBL" id="GGS16633.1"/>
    </source>
</evidence>
<protein>
    <submittedName>
        <fullName evidence="1">Uncharacterized protein</fullName>
    </submittedName>
</protein>
<evidence type="ECO:0000313" key="2">
    <source>
        <dbReference type="Proteomes" id="UP000606194"/>
    </source>
</evidence>
<keyword evidence="2" id="KW-1185">Reference proteome</keyword>
<name>A0A918L6Z2_9ACTN</name>
<gene>
    <name evidence="1" type="ORF">GCM10010269_64700</name>
</gene>
<reference evidence="1" key="2">
    <citation type="submission" date="2020-09" db="EMBL/GenBank/DDBJ databases">
        <authorList>
            <person name="Sun Q."/>
            <person name="Ohkuma M."/>
        </authorList>
    </citation>
    <scope>NUCLEOTIDE SEQUENCE</scope>
    <source>
        <strain evidence="1">JCM 4386</strain>
    </source>
</reference>
<reference evidence="1" key="1">
    <citation type="journal article" date="2014" name="Int. J. Syst. Evol. Microbiol.">
        <title>Complete genome sequence of Corynebacterium casei LMG S-19264T (=DSM 44701T), isolated from a smear-ripened cheese.</title>
        <authorList>
            <consortium name="US DOE Joint Genome Institute (JGI-PGF)"/>
            <person name="Walter F."/>
            <person name="Albersmeier A."/>
            <person name="Kalinowski J."/>
            <person name="Ruckert C."/>
        </authorList>
    </citation>
    <scope>NUCLEOTIDE SEQUENCE</scope>
    <source>
        <strain evidence="1">JCM 4386</strain>
    </source>
</reference>
<dbReference type="Proteomes" id="UP000606194">
    <property type="component" value="Unassembled WGS sequence"/>
</dbReference>
<dbReference type="AlphaFoldDB" id="A0A918L6Z2"/>
<sequence length="151" mass="16670">MEFLTHALAAWLAQGTVDRDKALATWHSKPHGMLLLPAGIRWDAVKIPGEQGWLAYTRLQNRAASLGPILWDRWLDHMYFLVPTGSAALWPGPNPRLVTTGGWLAAPDPRRPVRRAVWLPCAPDGRLTRPDQLFRAADCVLPIGDPAGAAR</sequence>
<comment type="caution">
    <text evidence="1">The sequence shown here is derived from an EMBL/GenBank/DDBJ whole genome shotgun (WGS) entry which is preliminary data.</text>
</comment>
<proteinExistence type="predicted"/>
<accession>A0A918L6Z2</accession>
<dbReference type="EMBL" id="BMTL01000033">
    <property type="protein sequence ID" value="GGS16633.1"/>
    <property type="molecule type" value="Genomic_DNA"/>
</dbReference>
<organism evidence="1 2">
    <name type="scientific">Streptomyces humidus</name>
    <dbReference type="NCBI Taxonomy" id="52259"/>
    <lineage>
        <taxon>Bacteria</taxon>
        <taxon>Bacillati</taxon>
        <taxon>Actinomycetota</taxon>
        <taxon>Actinomycetes</taxon>
        <taxon>Kitasatosporales</taxon>
        <taxon>Streptomycetaceae</taxon>
        <taxon>Streptomyces</taxon>
    </lineage>
</organism>